<protein>
    <recommendedName>
        <fullName evidence="7">Ubiquitin carboxyl-terminal hydrolase</fullName>
        <ecNumber evidence="7">3.4.19.12</ecNumber>
    </recommendedName>
</protein>
<feature type="active site" description="Nucleophile" evidence="6">
    <location>
        <position position="175"/>
    </location>
</feature>
<dbReference type="PROSITE" id="PS52049">
    <property type="entry name" value="ULD"/>
    <property type="match status" value="1"/>
</dbReference>
<feature type="domain" description="UCH catalytic" evidence="9">
    <location>
        <begin position="95"/>
        <end position="337"/>
    </location>
</feature>
<comment type="catalytic activity">
    <reaction evidence="1 6 7">
        <text>Thiol-dependent hydrolysis of ester, thioester, amide, peptide and isopeptide bonds formed by the C-terminal Gly of ubiquitin (a 76-residue protein attached to proteins as an intracellular targeting signal).</text>
        <dbReference type="EC" id="3.4.19.12"/>
    </reaction>
</comment>
<dbReference type="Gene3D" id="3.40.532.10">
    <property type="entry name" value="Peptidase C12, ubiquitin carboxyl-terminal hydrolase"/>
    <property type="match status" value="1"/>
</dbReference>
<sequence length="481" mass="54120">MTSLVANGDTSLVSDDSPINGTRRSGRAKKVPLKYVIPAETTKPSEPSQPPIRQNRPKRKAAQIAEQNIVPEDIGPLHEELFSSMDYDERKNYHGWVELESEPAFFNAMLQEMGAKNLKVQELFGLDDMTLSELPQPVHGLIFLYEWTNADESSDARQDCPDNLWFGNQTTANACATVALINIVMNARNAGLGPELQKFKNLTMSLPPPHRGHALDNNDFIRGIHNSVARSRADLISEDLLLENKFEVAEKKRKLTAPKRKALPTSRKKAQRETSYHYIAYVPVEGQVWELDGFEAKPLSLGLYEDSWLSTASQAIQARMLRDDSEFMSYNLLAICQSPLTTISDSLAANLACAHALEGLFSGGLSWNVPSPWKTFPDDRLAKFNLRRDQITERELPATFTSKSSRPDFDLAAARKLAEELHADQEALEAQYVAELATVQEAVEMIRGRQRDYTPAVHQWVRLLAEKGELREFIQQIDRES</sequence>
<comment type="similarity">
    <text evidence="6 7">Belongs to the peptidase C12 family.</text>
</comment>
<evidence type="ECO:0000313" key="11">
    <source>
        <dbReference type="Proteomes" id="UP001295740"/>
    </source>
</evidence>
<dbReference type="GO" id="GO:0006511">
    <property type="term" value="P:ubiquitin-dependent protein catabolic process"/>
    <property type="evidence" value="ECO:0007669"/>
    <property type="project" value="UniProtKB-UniRule"/>
</dbReference>
<feature type="site" description="Important for enzyme activity" evidence="6">
    <location>
        <position position="292"/>
    </location>
</feature>
<evidence type="ECO:0000256" key="3">
    <source>
        <dbReference type="ARBA" id="ARBA00022786"/>
    </source>
</evidence>
<organism evidence="10 11">
    <name type="scientific">Anthostomella pinea</name>
    <dbReference type="NCBI Taxonomy" id="933095"/>
    <lineage>
        <taxon>Eukaryota</taxon>
        <taxon>Fungi</taxon>
        <taxon>Dikarya</taxon>
        <taxon>Ascomycota</taxon>
        <taxon>Pezizomycotina</taxon>
        <taxon>Sordariomycetes</taxon>
        <taxon>Xylariomycetidae</taxon>
        <taxon>Xylariales</taxon>
        <taxon>Xylariaceae</taxon>
        <taxon>Anthostomella</taxon>
    </lineage>
</organism>
<dbReference type="AlphaFoldDB" id="A0AAI8VQF2"/>
<keyword evidence="3 6" id="KW-0833">Ubl conjugation pathway</keyword>
<evidence type="ECO:0000256" key="6">
    <source>
        <dbReference type="PROSITE-ProRule" id="PRU01393"/>
    </source>
</evidence>
<evidence type="ECO:0000313" key="10">
    <source>
        <dbReference type="EMBL" id="CAJ2508576.1"/>
    </source>
</evidence>
<dbReference type="PRINTS" id="PR00707">
    <property type="entry name" value="UBCTHYDRLASE"/>
</dbReference>
<keyword evidence="4 6" id="KW-0378">Hydrolase</keyword>
<dbReference type="EMBL" id="CAUWAG010000012">
    <property type="protein sequence ID" value="CAJ2508576.1"/>
    <property type="molecule type" value="Genomic_DNA"/>
</dbReference>
<evidence type="ECO:0000256" key="8">
    <source>
        <dbReference type="SAM" id="MobiDB-lite"/>
    </source>
</evidence>
<dbReference type="GO" id="GO:0016579">
    <property type="term" value="P:protein deubiquitination"/>
    <property type="evidence" value="ECO:0007669"/>
    <property type="project" value="TreeGrafter"/>
</dbReference>
<evidence type="ECO:0000256" key="5">
    <source>
        <dbReference type="ARBA" id="ARBA00022807"/>
    </source>
</evidence>
<comment type="caution">
    <text evidence="10">The sequence shown here is derived from an EMBL/GenBank/DDBJ whole genome shotgun (WGS) entry which is preliminary data.</text>
</comment>
<dbReference type="SUPFAM" id="SSF54001">
    <property type="entry name" value="Cysteine proteinases"/>
    <property type="match status" value="1"/>
</dbReference>
<feature type="region of interest" description="Disordered" evidence="8">
    <location>
        <begin position="1"/>
        <end position="60"/>
    </location>
</feature>
<feature type="active site" description="Proton donor" evidence="6">
    <location>
        <position position="277"/>
    </location>
</feature>
<dbReference type="PANTHER" id="PTHR10589">
    <property type="entry name" value="UBIQUITIN CARBOXYL-TERMINAL HYDROLASE"/>
    <property type="match status" value="1"/>
</dbReference>
<dbReference type="PROSITE" id="PS52048">
    <property type="entry name" value="UCH_DOMAIN"/>
    <property type="match status" value="1"/>
</dbReference>
<dbReference type="EC" id="3.4.19.12" evidence="7"/>
<name>A0AAI8VQF2_9PEZI</name>
<dbReference type="InterPro" id="IPR038765">
    <property type="entry name" value="Papain-like_cys_pep_sf"/>
</dbReference>
<dbReference type="Pfam" id="PF01088">
    <property type="entry name" value="Peptidase_C12"/>
    <property type="match status" value="1"/>
</dbReference>
<dbReference type="PANTHER" id="PTHR10589:SF29">
    <property type="entry name" value="UBIQUITIN CARBOXYL-TERMINAL HYDROLASE"/>
    <property type="match status" value="1"/>
</dbReference>
<evidence type="ECO:0000256" key="7">
    <source>
        <dbReference type="RuleBase" id="RU361215"/>
    </source>
</evidence>
<dbReference type="GO" id="GO:0004843">
    <property type="term" value="F:cysteine-type deubiquitinase activity"/>
    <property type="evidence" value="ECO:0007669"/>
    <property type="project" value="UniProtKB-UniRule"/>
</dbReference>
<dbReference type="FunFam" id="3.40.532.10:FF:000010">
    <property type="entry name" value="Ubiquitin carboxyl-terminal hydrolase"/>
    <property type="match status" value="1"/>
</dbReference>
<gene>
    <name evidence="10" type="ORF">KHLLAP_LOCUS9044</name>
</gene>
<feature type="compositionally biased region" description="Polar residues" evidence="8">
    <location>
        <begin position="1"/>
        <end position="23"/>
    </location>
</feature>
<keyword evidence="5 6" id="KW-0788">Thiol protease</keyword>
<dbReference type="InterPro" id="IPR036959">
    <property type="entry name" value="Peptidase_C12_UCH_sf"/>
</dbReference>
<accession>A0AAI8VQF2</accession>
<evidence type="ECO:0000256" key="1">
    <source>
        <dbReference type="ARBA" id="ARBA00000707"/>
    </source>
</evidence>
<proteinExistence type="inferred from homology"/>
<evidence type="ECO:0000256" key="2">
    <source>
        <dbReference type="ARBA" id="ARBA00022670"/>
    </source>
</evidence>
<reference evidence="10" key="1">
    <citation type="submission" date="2023-10" db="EMBL/GenBank/DDBJ databases">
        <authorList>
            <person name="Hackl T."/>
        </authorList>
    </citation>
    <scope>NUCLEOTIDE SEQUENCE</scope>
</reference>
<feature type="site" description="Transition state stabilizer" evidence="6">
    <location>
        <position position="169"/>
    </location>
</feature>
<keyword evidence="11" id="KW-1185">Reference proteome</keyword>
<dbReference type="InterPro" id="IPR001578">
    <property type="entry name" value="Peptidase_C12_UCH"/>
</dbReference>
<evidence type="ECO:0000259" key="9">
    <source>
        <dbReference type="PROSITE" id="PS52048"/>
    </source>
</evidence>
<evidence type="ECO:0000256" key="4">
    <source>
        <dbReference type="ARBA" id="ARBA00022801"/>
    </source>
</evidence>
<keyword evidence="2 6" id="KW-0645">Protease</keyword>
<dbReference type="GO" id="GO:0005737">
    <property type="term" value="C:cytoplasm"/>
    <property type="evidence" value="ECO:0007669"/>
    <property type="project" value="TreeGrafter"/>
</dbReference>
<dbReference type="Proteomes" id="UP001295740">
    <property type="component" value="Unassembled WGS sequence"/>
</dbReference>